<sequence>MKTLRIITGFLALSTAYLQAASPVSAPKKFDWGITSVPTPLEEYGLSLGDITVTRVFNPIGQLQVEDPIV</sequence>
<organism evidence="1">
    <name type="scientific">marine metagenome</name>
    <dbReference type="NCBI Taxonomy" id="408172"/>
    <lineage>
        <taxon>unclassified sequences</taxon>
        <taxon>metagenomes</taxon>
        <taxon>ecological metagenomes</taxon>
    </lineage>
</organism>
<protein>
    <submittedName>
        <fullName evidence="1">Uncharacterized protein</fullName>
    </submittedName>
</protein>
<name>A0A382EB64_9ZZZZ</name>
<evidence type="ECO:0000313" key="1">
    <source>
        <dbReference type="EMBL" id="SVB47304.1"/>
    </source>
</evidence>
<gene>
    <name evidence="1" type="ORF">METZ01_LOCUS200158</name>
</gene>
<feature type="non-terminal residue" evidence="1">
    <location>
        <position position="70"/>
    </location>
</feature>
<proteinExistence type="predicted"/>
<accession>A0A382EB64</accession>
<dbReference type="AlphaFoldDB" id="A0A382EB64"/>
<reference evidence="1" key="1">
    <citation type="submission" date="2018-05" db="EMBL/GenBank/DDBJ databases">
        <authorList>
            <person name="Lanie J.A."/>
            <person name="Ng W.-L."/>
            <person name="Kazmierczak K.M."/>
            <person name="Andrzejewski T.M."/>
            <person name="Davidsen T.M."/>
            <person name="Wayne K.J."/>
            <person name="Tettelin H."/>
            <person name="Glass J.I."/>
            <person name="Rusch D."/>
            <person name="Podicherti R."/>
            <person name="Tsui H.-C.T."/>
            <person name="Winkler M.E."/>
        </authorList>
    </citation>
    <scope>NUCLEOTIDE SEQUENCE</scope>
</reference>
<dbReference type="EMBL" id="UINC01043368">
    <property type="protein sequence ID" value="SVB47304.1"/>
    <property type="molecule type" value="Genomic_DNA"/>
</dbReference>